<proteinExistence type="predicted"/>
<dbReference type="InterPro" id="IPR050631">
    <property type="entry name" value="PheA/TfdB_FAD_monoxygenase"/>
</dbReference>
<evidence type="ECO:0000313" key="4">
    <source>
        <dbReference type="Proteomes" id="UP001524642"/>
    </source>
</evidence>
<dbReference type="NCBIfam" id="NF004829">
    <property type="entry name" value="PRK06183.1-3"/>
    <property type="match status" value="1"/>
</dbReference>
<dbReference type="RefSeq" id="WP_257719346.1">
    <property type="nucleotide sequence ID" value="NZ_JANJOU010000039.1"/>
</dbReference>
<evidence type="ECO:0000259" key="2">
    <source>
        <dbReference type="Pfam" id="PF01494"/>
    </source>
</evidence>
<dbReference type="EMBL" id="JANJOU010000039">
    <property type="protein sequence ID" value="MCR0985699.1"/>
    <property type="molecule type" value="Genomic_DNA"/>
</dbReference>
<feature type="domain" description="FAD-binding" evidence="2">
    <location>
        <begin position="10"/>
        <end position="349"/>
    </location>
</feature>
<sequence length="529" mass="57841">MGVGHATAHDVAVLGYGPVGAILANLLGRAGLRVVVVEQAAEVYDKPRAITADHEMLHALQLCGLGRRLPGVIAPHPGTDYLGVDGGVIRSFDPMPPPFPLGWIPTAVFIQPELEAALREVASELPDVSVRLSSRATQVEEAGDRVRVLTEHAGTGAREVIEARFLVACDGASSPTRRRLGIGVEDLAFDEWWMVVDALRHGPEGFPPKCIQYCWPERPSTYIPGPRDLVRWEIKLLPGEDPRAFGEAENVRRQVARFIDPEAVEIWRSAVYRFHALVAERWRRGRVILAGDAAHQMPPFLGQGLCAGVRDAVNLAWKLRMVLRDGAPEALLDSYEAERKPHIRTVVARAKEAGLVIGELDLERARERDARLRRQIVVNRQDVIPRIAHGLIDRDSGEVAGTLAVQPRLVTPEGPALMDDVLGPAFVMLFRDTADLAWLGEAERAALARLGGRALAVLPRAEAGEGATAEEGSLARDWLDRHGARAALIRPDRHAYGIARDAEGARRLVRGAAAAVFEEERTPQEENVP</sequence>
<evidence type="ECO:0000313" key="3">
    <source>
        <dbReference type="EMBL" id="MCR0985699.1"/>
    </source>
</evidence>
<dbReference type="Gene3D" id="3.30.70.2450">
    <property type="match status" value="1"/>
</dbReference>
<dbReference type="Pfam" id="PF01494">
    <property type="entry name" value="FAD_binding_3"/>
    <property type="match status" value="1"/>
</dbReference>
<dbReference type="PANTHER" id="PTHR43476:SF3">
    <property type="entry name" value="FAD-BINDING MONOOXYGENASE"/>
    <property type="match status" value="1"/>
</dbReference>
<evidence type="ECO:0000256" key="1">
    <source>
        <dbReference type="ARBA" id="ARBA00023002"/>
    </source>
</evidence>
<dbReference type="Proteomes" id="UP001524642">
    <property type="component" value="Unassembled WGS sequence"/>
</dbReference>
<name>A0ABT1XFF2_9PROT</name>
<dbReference type="PRINTS" id="PR00420">
    <property type="entry name" value="RNGMNOXGNASE"/>
</dbReference>
<dbReference type="Gene3D" id="3.50.50.60">
    <property type="entry name" value="FAD/NAD(P)-binding domain"/>
    <property type="match status" value="1"/>
</dbReference>
<accession>A0ABT1XFF2</accession>
<dbReference type="InterPro" id="IPR036188">
    <property type="entry name" value="FAD/NAD-bd_sf"/>
</dbReference>
<comment type="caution">
    <text evidence="3">The sequence shown here is derived from an EMBL/GenBank/DDBJ whole genome shotgun (WGS) entry which is preliminary data.</text>
</comment>
<keyword evidence="4" id="KW-1185">Reference proteome</keyword>
<dbReference type="SUPFAM" id="SSF51905">
    <property type="entry name" value="FAD/NAD(P)-binding domain"/>
    <property type="match status" value="1"/>
</dbReference>
<dbReference type="GO" id="GO:0008688">
    <property type="term" value="F:3-(3-hydroxyphenyl)propionate hydroxylase activity"/>
    <property type="evidence" value="ECO:0007669"/>
    <property type="project" value="UniProtKB-EC"/>
</dbReference>
<dbReference type="InterPro" id="IPR002938">
    <property type="entry name" value="FAD-bd"/>
</dbReference>
<reference evidence="3 4" key="1">
    <citation type="submission" date="2022-06" db="EMBL/GenBank/DDBJ databases">
        <title>Roseomonas CN29.</title>
        <authorList>
            <person name="Cheng Y."/>
            <person name="He X."/>
        </authorList>
    </citation>
    <scope>NUCLEOTIDE SEQUENCE [LARGE SCALE GENOMIC DNA]</scope>
    <source>
        <strain evidence="3 4">CN29</strain>
    </source>
</reference>
<keyword evidence="1 3" id="KW-0560">Oxidoreductase</keyword>
<gene>
    <name evidence="3" type="ORF">NRP21_26965</name>
</gene>
<dbReference type="PANTHER" id="PTHR43476">
    <property type="entry name" value="3-(3-HYDROXY-PHENYL)PROPIONATE/3-HYDROXYCINNAMIC ACID HYDROXYLASE"/>
    <property type="match status" value="1"/>
</dbReference>
<dbReference type="EC" id="1.14.13.127" evidence="3"/>
<organism evidence="3 4">
    <name type="scientific">Roseomonas populi</name>
    <dbReference type="NCBI Taxonomy" id="3121582"/>
    <lineage>
        <taxon>Bacteria</taxon>
        <taxon>Pseudomonadati</taxon>
        <taxon>Pseudomonadota</taxon>
        <taxon>Alphaproteobacteria</taxon>
        <taxon>Acetobacterales</taxon>
        <taxon>Roseomonadaceae</taxon>
        <taxon>Roseomonas</taxon>
    </lineage>
</organism>
<protein>
    <submittedName>
        <fullName evidence="3">Bifunctional 3-(3-hydroxy-phenyl)propionate/3-hydroxycinnamic acid hydroxylase</fullName>
        <ecNumber evidence="3">1.14.13.127</ecNumber>
    </submittedName>
</protein>